<dbReference type="InterPro" id="IPR009010">
    <property type="entry name" value="Asp_de-COase-like_dom_sf"/>
</dbReference>
<protein>
    <submittedName>
        <fullName evidence="2">4Fe-4S dicluster domain-containing protein</fullName>
    </submittedName>
</protein>
<dbReference type="Gene3D" id="2.40.40.20">
    <property type="match status" value="1"/>
</dbReference>
<feature type="domain" description="4Fe-4S ferredoxin-type" evidence="1">
    <location>
        <begin position="788"/>
        <end position="819"/>
    </location>
</feature>
<dbReference type="PANTHER" id="PTHR42783">
    <property type="entry name" value="GLUTAMATE SYNTHASE [NADPH] SMALL CHAIN"/>
    <property type="match status" value="1"/>
</dbReference>
<dbReference type="Pfam" id="PF12797">
    <property type="entry name" value="Fer4_2"/>
    <property type="match status" value="1"/>
</dbReference>
<evidence type="ECO:0000313" key="2">
    <source>
        <dbReference type="EMBL" id="TFW29003.1"/>
    </source>
</evidence>
<dbReference type="Gene3D" id="3.30.70.20">
    <property type="match status" value="2"/>
</dbReference>
<reference evidence="2 3" key="1">
    <citation type="submission" date="2019-03" db="EMBL/GenBank/DDBJ databases">
        <title>Draft genome of Massilia hortus sp. nov., a novel bacterial species of the Oxalobacteraceae family.</title>
        <authorList>
            <person name="Peta V."/>
            <person name="Raths R."/>
            <person name="Bucking H."/>
        </authorList>
    </citation>
    <scope>NUCLEOTIDE SEQUENCE [LARGE SCALE GENOMIC DNA]</scope>
    <source>
        <strain evidence="2 3">ONC3</strain>
    </source>
</reference>
<name>A0A4Y9SWI9_9BURK</name>
<keyword evidence="3" id="KW-1185">Reference proteome</keyword>
<evidence type="ECO:0000313" key="3">
    <source>
        <dbReference type="Proteomes" id="UP000297258"/>
    </source>
</evidence>
<sequence length="965" mass="104759">MFDLPSLTPMPRYPTIPLVPAGRAAASESRRTALRLMAASAALAAGGCKGPPQTEILPYVAMPEQLVPGQPLFYASTFVRRGLAHGVLVESNMGRPTKVEGNPLHPATLGASDVFMQASILQMWDPDRSQTVWGSGAVSTWRAFETMLVPLRARWQQDGGAGLRILTGPASSPLLAAQLLALFARYPNARWHSYDPLQDERDAQAARLAFGRPADVLLQCERATAVVSFDADIIGGDWPGAIANARQLVQGRNSTATGFTRRLFSVEATPGLFGAMADNRLALAPADIDYLVARVAARFALTPAPAARTDPRLAGWEARLAAVLAQNQGRSLVVGGGSLSAPSRALVHLLNARLGNAGRTVIYIDPVRLLPGGAPGSIGALAADMQAGAVGTLVMIGANPVYNAPADIGFAALLKRVPLAIHLGLYRDETARRSHWHLPRSHDYERWSDARAFDGTASIVQPLIAPLYDSRSEHQLVALLADDPERNDYARLRRFWSARVGAFDFNGFWQRALGRGIIDGSAASPLVLPTAATLAPRPAPPPVRTGLLPLFVPDMRMDDGEFANNGWLQELPHPLTKLTWDNAALLAPATARRLGLEPGDVVRLALGQEAGQGNAVEAPVWILPGHADDCITLPLGFGRSAAGRVGDGVGFDAYRLRTAAAATGQATLAVTKTGRRHQFAPIQGNDRMEGRELVRVVGVDAFRRDPRVATAAPSARTPEQNLYPQYDYSHYRWGMAIDLNSCIGCGACTIACQAENNIPVVGKEQVRRERAMHWIRVDRYYQGPRERPRTLFQPVPCMHCEYAPCEEVCPVGATVHDSEGLNVQVYNRCVGTRFCSNNCPYKVRRFNFLQFSDQHTETYKAMRNPDVTVRQRGVMEKCNYCLQRITRGRLDAERLGRRIADGEVITACQAACPTGAIVFGDLNDPASRVNRAKASPLDYALLAELNTRPRTSYAARVLNPDPELP</sequence>
<dbReference type="SUPFAM" id="SSF50692">
    <property type="entry name" value="ADC-like"/>
    <property type="match status" value="1"/>
</dbReference>
<feature type="domain" description="4Fe-4S ferredoxin-type" evidence="1">
    <location>
        <begin position="733"/>
        <end position="763"/>
    </location>
</feature>
<dbReference type="PANTHER" id="PTHR42783:SF3">
    <property type="entry name" value="GLUTAMATE SYNTHASE [NADPH] SMALL CHAIN-RELATED"/>
    <property type="match status" value="1"/>
</dbReference>
<organism evidence="2 3">
    <name type="scientific">Massilia horti</name>
    <dbReference type="NCBI Taxonomy" id="2562153"/>
    <lineage>
        <taxon>Bacteria</taxon>
        <taxon>Pseudomonadati</taxon>
        <taxon>Pseudomonadota</taxon>
        <taxon>Betaproteobacteria</taxon>
        <taxon>Burkholderiales</taxon>
        <taxon>Oxalobacteraceae</taxon>
        <taxon>Telluria group</taxon>
        <taxon>Massilia</taxon>
    </lineage>
</organism>
<dbReference type="AlphaFoldDB" id="A0A4Y9SWI9"/>
<dbReference type="OrthoDB" id="9779457at2"/>
<dbReference type="SUPFAM" id="SSF53706">
    <property type="entry name" value="Formate dehydrogenase/DMSO reductase, domains 1-3"/>
    <property type="match status" value="1"/>
</dbReference>
<dbReference type="SUPFAM" id="SSF54862">
    <property type="entry name" value="4Fe-4S ferredoxins"/>
    <property type="match status" value="1"/>
</dbReference>
<dbReference type="Proteomes" id="UP000297258">
    <property type="component" value="Unassembled WGS sequence"/>
</dbReference>
<comment type="caution">
    <text evidence="2">The sequence shown here is derived from an EMBL/GenBank/DDBJ whole genome shotgun (WGS) entry which is preliminary data.</text>
</comment>
<dbReference type="PROSITE" id="PS51379">
    <property type="entry name" value="4FE4S_FER_2"/>
    <property type="match status" value="2"/>
</dbReference>
<evidence type="ECO:0000259" key="1">
    <source>
        <dbReference type="PROSITE" id="PS51379"/>
    </source>
</evidence>
<dbReference type="CDD" id="cd10551">
    <property type="entry name" value="PsrB"/>
    <property type="match status" value="1"/>
</dbReference>
<dbReference type="InterPro" id="IPR017896">
    <property type="entry name" value="4Fe4S_Fe-S-bd"/>
</dbReference>
<dbReference type="Gene3D" id="3.40.228.10">
    <property type="entry name" value="Dimethylsulfoxide Reductase, domain 2"/>
    <property type="match status" value="1"/>
</dbReference>
<dbReference type="Gene3D" id="3.40.50.740">
    <property type="match status" value="1"/>
</dbReference>
<accession>A0A4Y9SWI9</accession>
<dbReference type="CDD" id="cd02784">
    <property type="entry name" value="MopB_CT_PHLH"/>
    <property type="match status" value="1"/>
</dbReference>
<gene>
    <name evidence="2" type="ORF">E4O92_19735</name>
</gene>
<dbReference type="EMBL" id="SPUM01000131">
    <property type="protein sequence ID" value="TFW29003.1"/>
    <property type="molecule type" value="Genomic_DNA"/>
</dbReference>
<dbReference type="Pfam" id="PF13247">
    <property type="entry name" value="Fer4_11"/>
    <property type="match status" value="1"/>
</dbReference>
<proteinExistence type="predicted"/>
<dbReference type="Gene3D" id="3.30.2070.10">
    <property type="entry name" value="Formate dehydrogenase/DMSO reductase"/>
    <property type="match status" value="1"/>
</dbReference>